<evidence type="ECO:0000256" key="1">
    <source>
        <dbReference type="SAM" id="MobiDB-lite"/>
    </source>
</evidence>
<dbReference type="AlphaFoldDB" id="A0A1F6FFE5"/>
<proteinExistence type="predicted"/>
<dbReference type="EMBL" id="MFMM01000001">
    <property type="protein sequence ID" value="OGG84587.1"/>
    <property type="molecule type" value="Genomic_DNA"/>
</dbReference>
<feature type="transmembrane region" description="Helical" evidence="2">
    <location>
        <begin position="89"/>
        <end position="108"/>
    </location>
</feature>
<dbReference type="STRING" id="1798525.A3G90_00665"/>
<sequence length="255" mass="26422">MNYRILSVVTFIVAVTPAIVFAQTPPPPFRVLVGIPGVDANTASIGQYINALYILSISIAALLAVIKIIIAGVKYVLSDVVTSKADAKSDIQGALIGLLIVISAVVILETINPQLRAMSLFLAPAAQSPGRPVRDTPTDSGQAPLPGVARGEGNVVTQCADEPSCLAARTACTSSTNGQIVQSGTNTSRVTCSYGTTTNLRCGQNRQTGTADCEAARAQCPAGSEYTQSGDFTARCFTPNPPNPRADDRGTRGGA</sequence>
<feature type="region of interest" description="Disordered" evidence="1">
    <location>
        <begin position="224"/>
        <end position="255"/>
    </location>
</feature>
<protein>
    <submittedName>
        <fullName evidence="3">Uncharacterized protein</fullName>
    </submittedName>
</protein>
<comment type="caution">
    <text evidence="3">The sequence shown here is derived from an EMBL/GenBank/DDBJ whole genome shotgun (WGS) entry which is preliminary data.</text>
</comment>
<dbReference type="Proteomes" id="UP000177325">
    <property type="component" value="Unassembled WGS sequence"/>
</dbReference>
<evidence type="ECO:0000256" key="2">
    <source>
        <dbReference type="SAM" id="Phobius"/>
    </source>
</evidence>
<keyword evidence="2" id="KW-0812">Transmembrane</keyword>
<gene>
    <name evidence="3" type="ORF">A3G90_00665</name>
</gene>
<evidence type="ECO:0000313" key="4">
    <source>
        <dbReference type="Proteomes" id="UP000177325"/>
    </source>
</evidence>
<feature type="transmembrane region" description="Helical" evidence="2">
    <location>
        <begin position="51"/>
        <end position="77"/>
    </location>
</feature>
<organism evidence="3 4">
    <name type="scientific">Candidatus Kaiserbacteria bacterium RIFCSPLOWO2_12_FULL_45_26</name>
    <dbReference type="NCBI Taxonomy" id="1798525"/>
    <lineage>
        <taxon>Bacteria</taxon>
        <taxon>Candidatus Kaiseribacteriota</taxon>
    </lineage>
</organism>
<feature type="compositionally biased region" description="Basic and acidic residues" evidence="1">
    <location>
        <begin position="245"/>
        <end position="255"/>
    </location>
</feature>
<accession>A0A1F6FFE5</accession>
<evidence type="ECO:0000313" key="3">
    <source>
        <dbReference type="EMBL" id="OGG84587.1"/>
    </source>
</evidence>
<reference evidence="3 4" key="1">
    <citation type="journal article" date="2016" name="Nat. Commun.">
        <title>Thousands of microbial genomes shed light on interconnected biogeochemical processes in an aquifer system.</title>
        <authorList>
            <person name="Anantharaman K."/>
            <person name="Brown C.T."/>
            <person name="Hug L.A."/>
            <person name="Sharon I."/>
            <person name="Castelle C.J."/>
            <person name="Probst A.J."/>
            <person name="Thomas B.C."/>
            <person name="Singh A."/>
            <person name="Wilkins M.J."/>
            <person name="Karaoz U."/>
            <person name="Brodie E.L."/>
            <person name="Williams K.H."/>
            <person name="Hubbard S.S."/>
            <person name="Banfield J.F."/>
        </authorList>
    </citation>
    <scope>NUCLEOTIDE SEQUENCE [LARGE SCALE GENOMIC DNA]</scope>
</reference>
<keyword evidence="2" id="KW-0472">Membrane</keyword>
<name>A0A1F6FFE5_9BACT</name>
<keyword evidence="2" id="KW-1133">Transmembrane helix</keyword>